<reference evidence="4 5" key="1">
    <citation type="submission" date="2024-10" db="EMBL/GenBank/DDBJ databases">
        <title>The Natural Products Discovery Center: Release of the First 8490 Sequenced Strains for Exploring Actinobacteria Biosynthetic Diversity.</title>
        <authorList>
            <person name="Kalkreuter E."/>
            <person name="Kautsar S.A."/>
            <person name="Yang D."/>
            <person name="Bader C.D."/>
            <person name="Teijaro C.N."/>
            <person name="Fluegel L."/>
            <person name="Davis C.M."/>
            <person name="Simpson J.R."/>
            <person name="Lauterbach L."/>
            <person name="Steele A.D."/>
            <person name="Gui C."/>
            <person name="Meng S."/>
            <person name="Li G."/>
            <person name="Viehrig K."/>
            <person name="Ye F."/>
            <person name="Su P."/>
            <person name="Kiefer A.F."/>
            <person name="Nichols A."/>
            <person name="Cepeda A.J."/>
            <person name="Yan W."/>
            <person name="Fan B."/>
            <person name="Jiang Y."/>
            <person name="Adhikari A."/>
            <person name="Zheng C.-J."/>
            <person name="Schuster L."/>
            <person name="Cowan T.M."/>
            <person name="Smanski M.J."/>
            <person name="Chevrette M.G."/>
            <person name="De Carvalho L.P.S."/>
            <person name="Shen B."/>
        </authorList>
    </citation>
    <scope>NUCLEOTIDE SEQUENCE [LARGE SCALE GENOMIC DNA]</scope>
    <source>
        <strain evidence="4 5">NPDC048320</strain>
    </source>
</reference>
<keyword evidence="2" id="KW-1133">Transmembrane helix</keyword>
<feature type="transmembrane region" description="Helical" evidence="2">
    <location>
        <begin position="29"/>
        <end position="48"/>
    </location>
</feature>
<evidence type="ECO:0000313" key="5">
    <source>
        <dbReference type="Proteomes" id="UP001604267"/>
    </source>
</evidence>
<dbReference type="Pfam" id="PF20712">
    <property type="entry name" value="CyanoTRADDas_TM"/>
    <property type="match status" value="1"/>
</dbReference>
<feature type="domain" description="Cyanobacterial TRADD-N associated 2 transmembrane" evidence="3">
    <location>
        <begin position="166"/>
        <end position="232"/>
    </location>
</feature>
<evidence type="ECO:0000313" key="4">
    <source>
        <dbReference type="EMBL" id="MFG3014800.1"/>
    </source>
</evidence>
<keyword evidence="2" id="KW-0812">Transmembrane</keyword>
<name>A0ABW7BD61_9ACTN</name>
<dbReference type="EMBL" id="JBICYV010000017">
    <property type="protein sequence ID" value="MFG3014800.1"/>
    <property type="molecule type" value="Genomic_DNA"/>
</dbReference>
<organism evidence="4 5">
    <name type="scientific">Streptomyces cinerochromogenes</name>
    <dbReference type="NCBI Taxonomy" id="66422"/>
    <lineage>
        <taxon>Bacteria</taxon>
        <taxon>Bacillati</taxon>
        <taxon>Actinomycetota</taxon>
        <taxon>Actinomycetes</taxon>
        <taxon>Kitasatosporales</taxon>
        <taxon>Streptomycetaceae</taxon>
        <taxon>Streptomyces</taxon>
    </lineage>
</organism>
<sequence length="298" mass="31057">MAIVLLLVTGTAAYNSVSSLIPKLPPFAWGAIGSLAGAAVVSFVLIVLRLQRREAQEIEAGRERVRSAERNLEAALRTERSAGGPSIAVSGDLVLLPQQTGAEDGQDGNLRPAERNEGPEGRPAQSDGPSGEADTRAPTVPPRLTLPELWTVTHTRLDLYHDIATGQARRSFRNAQAAMIIGFVLLIIFVAVALQASTTAGSVVAGGLGAVSAALSGFVARTFVKSQETAAAHLRAYFDQPLEFSRYLAAERLIADSALTEEQRAEALTALVQAMVTPPAAPIAPGQAPGAPGQAGQG</sequence>
<dbReference type="Proteomes" id="UP001604267">
    <property type="component" value="Unassembled WGS sequence"/>
</dbReference>
<feature type="region of interest" description="Disordered" evidence="1">
    <location>
        <begin position="100"/>
        <end position="144"/>
    </location>
</feature>
<dbReference type="InterPro" id="IPR048567">
    <property type="entry name" value="CyanoTRADDas_TM"/>
</dbReference>
<evidence type="ECO:0000256" key="1">
    <source>
        <dbReference type="SAM" id="MobiDB-lite"/>
    </source>
</evidence>
<dbReference type="RefSeq" id="WP_392821861.1">
    <property type="nucleotide sequence ID" value="NZ_JBICYV010000017.1"/>
</dbReference>
<evidence type="ECO:0000259" key="3">
    <source>
        <dbReference type="Pfam" id="PF20712"/>
    </source>
</evidence>
<protein>
    <recommendedName>
        <fullName evidence="3">Cyanobacterial TRADD-N associated 2 transmembrane domain-containing protein</fullName>
    </recommendedName>
</protein>
<comment type="caution">
    <text evidence="4">The sequence shown here is derived from an EMBL/GenBank/DDBJ whole genome shotgun (WGS) entry which is preliminary data.</text>
</comment>
<keyword evidence="5" id="KW-1185">Reference proteome</keyword>
<feature type="transmembrane region" description="Helical" evidence="2">
    <location>
        <begin position="203"/>
        <end position="224"/>
    </location>
</feature>
<gene>
    <name evidence="4" type="ORF">ACGFZB_31095</name>
</gene>
<feature type="transmembrane region" description="Helical" evidence="2">
    <location>
        <begin position="177"/>
        <end position="197"/>
    </location>
</feature>
<proteinExistence type="predicted"/>
<evidence type="ECO:0000256" key="2">
    <source>
        <dbReference type="SAM" id="Phobius"/>
    </source>
</evidence>
<keyword evidence="2" id="KW-0472">Membrane</keyword>
<accession>A0ABW7BD61</accession>